<feature type="domain" description="Helicase HerA central" evidence="1">
    <location>
        <begin position="147"/>
        <end position="384"/>
    </location>
</feature>
<reference evidence="2 3" key="1">
    <citation type="submission" date="2016-11" db="EMBL/GenBank/DDBJ databases">
        <title>Study of marine rhodopsin-containing bacteria.</title>
        <authorList>
            <person name="Yoshizawa S."/>
            <person name="Kumagai Y."/>
            <person name="Kogure K."/>
        </authorList>
    </citation>
    <scope>NUCLEOTIDE SEQUENCE [LARGE SCALE GENOMIC DNA]</scope>
    <source>
        <strain evidence="2 3">SG-29</strain>
    </source>
</reference>
<organism evidence="2 3">
    <name type="scientific">Rubricoccus marinus</name>
    <dbReference type="NCBI Taxonomy" id="716817"/>
    <lineage>
        <taxon>Bacteria</taxon>
        <taxon>Pseudomonadati</taxon>
        <taxon>Rhodothermota</taxon>
        <taxon>Rhodothermia</taxon>
        <taxon>Rhodothermales</taxon>
        <taxon>Rubricoccaceae</taxon>
        <taxon>Rubricoccus</taxon>
    </lineage>
</organism>
<comment type="caution">
    <text evidence="2">The sequence shown here is derived from an EMBL/GenBank/DDBJ whole genome shotgun (WGS) entry which is preliminary data.</text>
</comment>
<name>A0A259TZC2_9BACT</name>
<dbReference type="PANTHER" id="PTHR42957:SF1">
    <property type="entry name" value="HELICASE MJ1565-RELATED"/>
    <property type="match status" value="1"/>
</dbReference>
<dbReference type="InterPro" id="IPR002789">
    <property type="entry name" value="HerA_central"/>
</dbReference>
<dbReference type="OrthoDB" id="9806951at2"/>
<evidence type="ECO:0000259" key="1">
    <source>
        <dbReference type="Pfam" id="PF01935"/>
    </source>
</evidence>
<dbReference type="InParanoid" id="A0A259TZC2"/>
<gene>
    <name evidence="2" type="ORF">BSZ36_08050</name>
</gene>
<dbReference type="RefSeq" id="WP_094547678.1">
    <property type="nucleotide sequence ID" value="NZ_MQWB01000001.1"/>
</dbReference>
<evidence type="ECO:0000313" key="2">
    <source>
        <dbReference type="EMBL" id="OZC02928.1"/>
    </source>
</evidence>
<dbReference type="PANTHER" id="PTHR42957">
    <property type="entry name" value="HELICASE MJ1565-RELATED"/>
    <property type="match status" value="1"/>
</dbReference>
<dbReference type="InterPro" id="IPR027417">
    <property type="entry name" value="P-loop_NTPase"/>
</dbReference>
<dbReference type="Gene3D" id="3.40.50.300">
    <property type="entry name" value="P-loop containing nucleotide triphosphate hydrolases"/>
    <property type="match status" value="2"/>
</dbReference>
<dbReference type="SUPFAM" id="SSF52540">
    <property type="entry name" value="P-loop containing nucleoside triphosphate hydrolases"/>
    <property type="match status" value="1"/>
</dbReference>
<dbReference type="InterPro" id="IPR008571">
    <property type="entry name" value="HerA-like"/>
</dbReference>
<proteinExistence type="predicted"/>
<sequence length="552" mass="61112">MQAPDSTRRRRLGVLTRGSLAGGIEAKLDAERPIESVRAGTFCVVEGATLDFFALITDLEIDAANEGILLHPPGPDDDLLRRVLQSASATYAKASLRPQLVLDRQRPDADPQTVKTIPSHFSNVGEATEEDVARVFKSEATDPSRYFEVGDPVGMEGVPVCLDLQRFVERSNAVFGKTGTGKSFLTRLLLAGAMKAGRGVALVFDMHGEYGSGRRNEEGAFAPGLADVFGSQVQVFTLDPATMRQRNQSFDAAIELYADQIEPADILPLQKTLDLNRTAAESAELMRRTYKSRWLATLIDASGERLKEIADEIGANENSLLALRRKLSRFTRHEFFHTDRMDGKEDRIEQIFEALDKGKSVVLDFGRYRTREVYLLVANVLARRLRQIYEEKVNRYEASQKAEDEPRQLLVVVEEAHHFLSPEVAGETPFGKIAREMRKFYVSLLIVDQRPSGIDEEVLSQIGTKFVAQLSDEKDIAAALVGTPGASGLRQILASLDSKQQVLLLGHAVPMPITLRTRTWDMDLAKTLREGMPGGEVVGSAHEMQASLTELF</sequence>
<dbReference type="Proteomes" id="UP000216446">
    <property type="component" value="Unassembled WGS sequence"/>
</dbReference>
<evidence type="ECO:0000313" key="3">
    <source>
        <dbReference type="Proteomes" id="UP000216446"/>
    </source>
</evidence>
<dbReference type="AlphaFoldDB" id="A0A259TZC2"/>
<keyword evidence="3" id="KW-1185">Reference proteome</keyword>
<accession>A0A259TZC2</accession>
<dbReference type="Pfam" id="PF01935">
    <property type="entry name" value="DUF87"/>
    <property type="match status" value="1"/>
</dbReference>
<dbReference type="EMBL" id="MQWB01000001">
    <property type="protein sequence ID" value="OZC02928.1"/>
    <property type="molecule type" value="Genomic_DNA"/>
</dbReference>
<protein>
    <submittedName>
        <fullName evidence="2">ATPase</fullName>
    </submittedName>
</protein>